<evidence type="ECO:0000313" key="1">
    <source>
        <dbReference type="EMBL" id="KAD5508424.1"/>
    </source>
</evidence>
<dbReference type="Proteomes" id="UP000326396">
    <property type="component" value="Linkage Group LG16"/>
</dbReference>
<keyword evidence="2" id="KW-1185">Reference proteome</keyword>
<name>A0A5N6NYS7_9ASTR</name>
<evidence type="ECO:0000313" key="2">
    <source>
        <dbReference type="Proteomes" id="UP000326396"/>
    </source>
</evidence>
<dbReference type="AlphaFoldDB" id="A0A5N6NYS7"/>
<protein>
    <submittedName>
        <fullName evidence="1">Uncharacterized protein</fullName>
    </submittedName>
</protein>
<reference evidence="1 2" key="1">
    <citation type="submission" date="2019-05" db="EMBL/GenBank/DDBJ databases">
        <title>Mikania micrantha, genome provides insights into the molecular mechanism of rapid growth.</title>
        <authorList>
            <person name="Liu B."/>
        </authorList>
    </citation>
    <scope>NUCLEOTIDE SEQUENCE [LARGE SCALE GENOMIC DNA]</scope>
    <source>
        <strain evidence="1">NLD-2019</strain>
        <tissue evidence="1">Leaf</tissue>
    </source>
</reference>
<dbReference type="EMBL" id="SZYD01000008">
    <property type="protein sequence ID" value="KAD5508424.1"/>
    <property type="molecule type" value="Genomic_DNA"/>
</dbReference>
<organism evidence="1 2">
    <name type="scientific">Mikania micrantha</name>
    <name type="common">bitter vine</name>
    <dbReference type="NCBI Taxonomy" id="192012"/>
    <lineage>
        <taxon>Eukaryota</taxon>
        <taxon>Viridiplantae</taxon>
        <taxon>Streptophyta</taxon>
        <taxon>Embryophyta</taxon>
        <taxon>Tracheophyta</taxon>
        <taxon>Spermatophyta</taxon>
        <taxon>Magnoliopsida</taxon>
        <taxon>eudicotyledons</taxon>
        <taxon>Gunneridae</taxon>
        <taxon>Pentapetalae</taxon>
        <taxon>asterids</taxon>
        <taxon>campanulids</taxon>
        <taxon>Asterales</taxon>
        <taxon>Asteraceae</taxon>
        <taxon>Asteroideae</taxon>
        <taxon>Heliantheae alliance</taxon>
        <taxon>Eupatorieae</taxon>
        <taxon>Mikania</taxon>
    </lineage>
</organism>
<accession>A0A5N6NYS7</accession>
<sequence length="174" mass="19183">MFRKKERGENLAKAWNPGKLSVKSSTSRYATNSGAPVALRENFGTQTAKTLFDLSPNSFFLPKTLPLSPRRLFQPPPSIDHRSTPSTHLLSIHSPSTTIILPTTAIITAEYHHRHPSPLLLPSPYQPRPTTTTSAAVAITTAAVTHHCSPFSDWSNKAKESPYFSPLLRVSSRL</sequence>
<gene>
    <name evidence="1" type="ORF">E3N88_16127</name>
</gene>
<proteinExistence type="predicted"/>
<comment type="caution">
    <text evidence="1">The sequence shown here is derived from an EMBL/GenBank/DDBJ whole genome shotgun (WGS) entry which is preliminary data.</text>
</comment>